<dbReference type="SUPFAM" id="SSF81296">
    <property type="entry name" value="E set domains"/>
    <property type="match status" value="4"/>
</dbReference>
<proteinExistence type="predicted"/>
<feature type="domain" description="IPT/TIG" evidence="2">
    <location>
        <begin position="372"/>
        <end position="435"/>
    </location>
</feature>
<dbReference type="RefSeq" id="WP_284283897.1">
    <property type="nucleotide sequence ID" value="NZ_BSOH01000010.1"/>
</dbReference>
<dbReference type="AlphaFoldDB" id="A0AA37SNV3"/>
<evidence type="ECO:0000259" key="2">
    <source>
        <dbReference type="Pfam" id="PF01833"/>
    </source>
</evidence>
<protein>
    <recommendedName>
        <fullName evidence="6">Surface glycan-binding protein B xyloglucan binding domain-containing protein</fullName>
    </recommendedName>
</protein>
<accession>A0AA37SNV3</accession>
<feature type="domain" description="IPT/TIG" evidence="2">
    <location>
        <begin position="291"/>
        <end position="352"/>
    </location>
</feature>
<feature type="domain" description="IPT/TIG" evidence="2">
    <location>
        <begin position="124"/>
        <end position="188"/>
    </location>
</feature>
<evidence type="ECO:0000259" key="3">
    <source>
        <dbReference type="Pfam" id="PF18329"/>
    </source>
</evidence>
<sequence>MMKRINIKKYALYFLLLSTLSLTIYSCQKDDPEDEIDPNKIELSSFGPSPVLRGGELQFIGRNLDKVTEIVLPDNVSVTNFNSKAATKITLTVPEATVDGKVTLKTPQGDIVSKSLLTISEPIVITSITPAEARPGEKITISGTYLNLIGEVIFKDAKVVLKDAFISQTQTALEVYVPLDAQTGSIVISNAMEDPILVSSETDFVVTLPVLSGLAPQTVKAGAELTISGSDLDLVKELIFPGNHKVSEFTAQSATEIKVIVPEAAEDGEIKGVVASTVEVASTSPVTMVVPVISTIAPDPAKPGTDVTITGTDLDLVTSITFGGDLAGTIVSKKIDELVATLPLETIEGNVTLGTAAGKSVSSAAPLALIAPTITSISPEAIKANEDLTILGTDLDLVSSVSFEGGNAASPSLVSNEEITVTVPSGTLTGIISLATMNGTVISSENELEIIASNVPTITEYPENAKPGTLITLIGEKLDLATDVIFPENVYATQFGIKTATMLQVVVPNDVKKGFGVITFITFEGESTTSPIINFQGVDPVQDESLVFFDFNGTGKDSWWGVINDGNVGGVENDEDLSIDGTSYARINGDLTDWNAFFFRNGANNFPGATVGSNINDYVLKFDINVLEPITGGEFLIRFRGDSDNDFFYSWAPWNDTGAYMTEGWITVTIPLSEMGCPDYSIIDEDFGIAFNSGSSVVNISLDNMRFERL</sequence>
<evidence type="ECO:0008006" key="6">
    <source>
        <dbReference type="Google" id="ProtNLM"/>
    </source>
</evidence>
<dbReference type="Pfam" id="PF01833">
    <property type="entry name" value="TIG"/>
    <property type="match status" value="3"/>
</dbReference>
<dbReference type="InterPro" id="IPR002909">
    <property type="entry name" value="IPT_dom"/>
</dbReference>
<gene>
    <name evidence="4" type="ORF">GCM10007940_18970</name>
</gene>
<feature type="domain" description="Surface glycan-binding protein B xyloglucan binding" evidence="3">
    <location>
        <begin position="542"/>
        <end position="707"/>
    </location>
</feature>
<dbReference type="Pfam" id="PF18329">
    <property type="entry name" value="SGBP_B_XBD"/>
    <property type="match status" value="1"/>
</dbReference>
<keyword evidence="1" id="KW-0732">Signal</keyword>
<dbReference type="EMBL" id="BSOH01000010">
    <property type="protein sequence ID" value="GLR17282.1"/>
    <property type="molecule type" value="Genomic_DNA"/>
</dbReference>
<comment type="caution">
    <text evidence="4">The sequence shown here is derived from an EMBL/GenBank/DDBJ whole genome shotgun (WGS) entry which is preliminary data.</text>
</comment>
<dbReference type="InterPro" id="IPR014756">
    <property type="entry name" value="Ig_E-set"/>
</dbReference>
<feature type="signal peptide" evidence="1">
    <location>
        <begin position="1"/>
        <end position="26"/>
    </location>
</feature>
<dbReference type="Proteomes" id="UP001156666">
    <property type="component" value="Unassembled WGS sequence"/>
</dbReference>
<organism evidence="4 5">
    <name type="scientific">Portibacter lacus</name>
    <dbReference type="NCBI Taxonomy" id="1099794"/>
    <lineage>
        <taxon>Bacteria</taxon>
        <taxon>Pseudomonadati</taxon>
        <taxon>Bacteroidota</taxon>
        <taxon>Saprospiria</taxon>
        <taxon>Saprospirales</taxon>
        <taxon>Haliscomenobacteraceae</taxon>
        <taxon>Portibacter</taxon>
    </lineage>
</organism>
<keyword evidence="5" id="KW-1185">Reference proteome</keyword>
<dbReference type="PROSITE" id="PS51257">
    <property type="entry name" value="PROKAR_LIPOPROTEIN"/>
    <property type="match status" value="1"/>
</dbReference>
<reference evidence="4" key="2">
    <citation type="submission" date="2023-01" db="EMBL/GenBank/DDBJ databases">
        <title>Draft genome sequence of Portibacter lacus strain NBRC 108769.</title>
        <authorList>
            <person name="Sun Q."/>
            <person name="Mori K."/>
        </authorList>
    </citation>
    <scope>NUCLEOTIDE SEQUENCE</scope>
    <source>
        <strain evidence="4">NBRC 108769</strain>
    </source>
</reference>
<dbReference type="Gene3D" id="2.60.40.10">
    <property type="entry name" value="Immunoglobulins"/>
    <property type="match status" value="6"/>
</dbReference>
<dbReference type="CDD" id="cd00102">
    <property type="entry name" value="IPT"/>
    <property type="match status" value="1"/>
</dbReference>
<evidence type="ECO:0000313" key="5">
    <source>
        <dbReference type="Proteomes" id="UP001156666"/>
    </source>
</evidence>
<feature type="chain" id="PRO_5041421709" description="Surface glycan-binding protein B xyloglucan binding domain-containing protein" evidence="1">
    <location>
        <begin position="27"/>
        <end position="710"/>
    </location>
</feature>
<evidence type="ECO:0000256" key="1">
    <source>
        <dbReference type="SAM" id="SignalP"/>
    </source>
</evidence>
<dbReference type="InterPro" id="IPR040475">
    <property type="entry name" value="SGBP_B_XBD"/>
</dbReference>
<evidence type="ECO:0000313" key="4">
    <source>
        <dbReference type="EMBL" id="GLR17282.1"/>
    </source>
</evidence>
<reference evidence="4" key="1">
    <citation type="journal article" date="2014" name="Int. J. Syst. Evol. Microbiol.">
        <title>Complete genome sequence of Corynebacterium casei LMG S-19264T (=DSM 44701T), isolated from a smear-ripened cheese.</title>
        <authorList>
            <consortium name="US DOE Joint Genome Institute (JGI-PGF)"/>
            <person name="Walter F."/>
            <person name="Albersmeier A."/>
            <person name="Kalinowski J."/>
            <person name="Ruckert C."/>
        </authorList>
    </citation>
    <scope>NUCLEOTIDE SEQUENCE</scope>
    <source>
        <strain evidence="4">NBRC 108769</strain>
    </source>
</reference>
<dbReference type="InterPro" id="IPR013783">
    <property type="entry name" value="Ig-like_fold"/>
</dbReference>
<name>A0AA37SNV3_9BACT</name>
<dbReference type="GO" id="GO:0030247">
    <property type="term" value="F:polysaccharide binding"/>
    <property type="evidence" value="ECO:0007669"/>
    <property type="project" value="InterPro"/>
</dbReference>